<dbReference type="EMBL" id="JAVDTH010000009">
    <property type="protein sequence ID" value="MDR6712425.1"/>
    <property type="molecule type" value="Genomic_DNA"/>
</dbReference>
<evidence type="ECO:0000313" key="1">
    <source>
        <dbReference type="EMBL" id="MDR6712425.1"/>
    </source>
</evidence>
<gene>
    <name evidence="1" type="ORF">J2W83_002026</name>
</gene>
<reference evidence="1" key="1">
    <citation type="submission" date="2023-07" db="EMBL/GenBank/DDBJ databases">
        <title>Sorghum-associated microbial communities from plants grown in Nebraska, USA.</title>
        <authorList>
            <person name="Schachtman D."/>
        </authorList>
    </citation>
    <scope>NUCLEOTIDE SEQUENCE</scope>
    <source>
        <strain evidence="1">BE56</strain>
    </source>
</reference>
<keyword evidence="2" id="KW-1185">Reference proteome</keyword>
<evidence type="ECO:0000313" key="2">
    <source>
        <dbReference type="Proteomes" id="UP001259587"/>
    </source>
</evidence>
<sequence length="146" mass="15269">MAVPSRPPGLMHCAPALPALYAGFGCRRGCPVDVLETLLRQSLATLQLPLSALRGFASIDLKADEAGLLTLANRLAQPLVLFSATQLLTFEGQLSHRSLAAFNHSGCWGVAESTALALATQAHGAAHLVLPRQTCTQATLALACGR</sequence>
<protein>
    <submittedName>
        <fullName evidence="1">Cobalt-precorrin 5A hydrolase</fullName>
        <ecNumber evidence="1">3.7.1.12</ecNumber>
    </submittedName>
</protein>
<accession>A0ACC6K1V2</accession>
<keyword evidence="1" id="KW-0378">Hydrolase</keyword>
<dbReference type="Proteomes" id="UP001259587">
    <property type="component" value="Unassembled WGS sequence"/>
</dbReference>
<name>A0ACC6K1V2_9PSED</name>
<proteinExistence type="predicted"/>
<dbReference type="EC" id="3.7.1.12" evidence="1"/>
<comment type="caution">
    <text evidence="1">The sequence shown here is derived from an EMBL/GenBank/DDBJ whole genome shotgun (WGS) entry which is preliminary data.</text>
</comment>
<organism evidence="1 2">
    <name type="scientific">Pseudomonas hunanensis</name>
    <dbReference type="NCBI Taxonomy" id="1247546"/>
    <lineage>
        <taxon>Bacteria</taxon>
        <taxon>Pseudomonadati</taxon>
        <taxon>Pseudomonadota</taxon>
        <taxon>Gammaproteobacteria</taxon>
        <taxon>Pseudomonadales</taxon>
        <taxon>Pseudomonadaceae</taxon>
        <taxon>Pseudomonas</taxon>
    </lineage>
</organism>